<feature type="domain" description="DUF2272" evidence="2">
    <location>
        <begin position="103"/>
        <end position="260"/>
    </location>
</feature>
<dbReference type="Proteomes" id="UP000574067">
    <property type="component" value="Unassembled WGS sequence"/>
</dbReference>
<keyword evidence="4" id="KW-1185">Reference proteome</keyword>
<name>A0A848F624_9BURK</name>
<organism evidence="3 4">
    <name type="scientific">Azohydromonas caseinilytica</name>
    <dbReference type="NCBI Taxonomy" id="2728836"/>
    <lineage>
        <taxon>Bacteria</taxon>
        <taxon>Pseudomonadati</taxon>
        <taxon>Pseudomonadota</taxon>
        <taxon>Betaproteobacteria</taxon>
        <taxon>Burkholderiales</taxon>
        <taxon>Sphaerotilaceae</taxon>
        <taxon>Azohydromonas</taxon>
    </lineage>
</organism>
<evidence type="ECO:0000313" key="3">
    <source>
        <dbReference type="EMBL" id="NML14842.1"/>
    </source>
</evidence>
<reference evidence="3 4" key="1">
    <citation type="submission" date="2020-04" db="EMBL/GenBank/DDBJ databases">
        <title>Azohydromonas sp. isolated from soil.</title>
        <authorList>
            <person name="Dahal R.H."/>
        </authorList>
    </citation>
    <scope>NUCLEOTIDE SEQUENCE [LARGE SCALE GENOMIC DNA]</scope>
    <source>
        <strain evidence="3 4">G-1-1-14</strain>
    </source>
</reference>
<comment type="caution">
    <text evidence="3">The sequence shown here is derived from an EMBL/GenBank/DDBJ whole genome shotgun (WGS) entry which is preliminary data.</text>
</comment>
<dbReference type="AlphaFoldDB" id="A0A848F624"/>
<dbReference type="RefSeq" id="WP_169159753.1">
    <property type="nucleotide sequence ID" value="NZ_JABBFW010000004.1"/>
</dbReference>
<protein>
    <submittedName>
        <fullName evidence="3">DUF2272 domain-containing protein</fullName>
    </submittedName>
</protein>
<dbReference type="Pfam" id="PF10030">
    <property type="entry name" value="DUF2272"/>
    <property type="match status" value="1"/>
</dbReference>
<proteinExistence type="predicted"/>
<dbReference type="InterPro" id="IPR019262">
    <property type="entry name" value="DUF2272"/>
</dbReference>
<evidence type="ECO:0000256" key="1">
    <source>
        <dbReference type="SAM" id="MobiDB-lite"/>
    </source>
</evidence>
<evidence type="ECO:0000259" key="2">
    <source>
        <dbReference type="Pfam" id="PF10030"/>
    </source>
</evidence>
<accession>A0A848F624</accession>
<gene>
    <name evidence="3" type="ORF">HHL10_07625</name>
</gene>
<dbReference type="PROSITE" id="PS51257">
    <property type="entry name" value="PROKAR_LIPOPROTEIN"/>
    <property type="match status" value="1"/>
</dbReference>
<dbReference type="EMBL" id="JABBFW010000004">
    <property type="protein sequence ID" value="NML14842.1"/>
    <property type="molecule type" value="Genomic_DNA"/>
</dbReference>
<evidence type="ECO:0000313" key="4">
    <source>
        <dbReference type="Proteomes" id="UP000574067"/>
    </source>
</evidence>
<sequence length="264" mass="28426">MPIRTFLITLTATVLLLLGGCSTPVEPPGEASGEQQTAPTGAGGRVVTLPTPRQRLVFTARQEWALWGRGVWDAATDTYEWPAATAPGREHVPDFSSRVLLYWQALDNGAGLQAEEAQYGDGSLIPWSAVFISFLVKAAGIGAERFPGSALHWHYIKHIHDAPDPQGFEALDAATTPPAVGDLICAPRDATALRVWSFAQLADPDSRGGYHCDVVVEIGNGTLGAIGGNVRDAVTWTRVRLREGGLLEPSPQRPWIVVLRNHLP</sequence>
<feature type="region of interest" description="Disordered" evidence="1">
    <location>
        <begin position="25"/>
        <end position="46"/>
    </location>
</feature>